<dbReference type="NCBIfam" id="TIGR03696">
    <property type="entry name" value="Rhs_assc_core"/>
    <property type="match status" value="1"/>
</dbReference>
<dbReference type="Pfam" id="PF00629">
    <property type="entry name" value="MAM"/>
    <property type="match status" value="1"/>
</dbReference>
<dbReference type="InterPro" id="IPR013320">
    <property type="entry name" value="ConA-like_dom_sf"/>
</dbReference>
<name>A0A9X2KZX5_9FLAO</name>
<feature type="compositionally biased region" description="Polar residues" evidence="1">
    <location>
        <begin position="309"/>
        <end position="319"/>
    </location>
</feature>
<dbReference type="GO" id="GO:0016020">
    <property type="term" value="C:membrane"/>
    <property type="evidence" value="ECO:0007669"/>
    <property type="project" value="InterPro"/>
</dbReference>
<protein>
    <submittedName>
        <fullName evidence="3">DUF6443 domain-containing protein</fullName>
    </submittedName>
</protein>
<dbReference type="RefSeq" id="WP_241552158.1">
    <property type="nucleotide sequence ID" value="NZ_JANCNS010000003.1"/>
</dbReference>
<sequence length="1340" mass="147220">MMRSTFIFTILFIFVGLTDSIALNNKTNSNGVVSPVLLAASDESFESGLGGWTQSSSDDMDWSRRSGGTPSSSTGPSGAYDGSYYIYTESSSPNFPSKTAIITSPSYDVSSISAFTFNYHMYGATIGSIQLQISSNGGGSWGTIWSKSGNQGTSWQSYTVNLSNTTGSQMFRFVATTGSNYTGDIALDNFVFTTSAGCNDALSLSNTENYVFTRTYQNENGDVTDAIEQVTYFDGLGRPKQQVGIGHGNEACKDLVTHVAYDQYGRQTREYLPYVETGSSGSFRTGDIDENTRNYYDAAFPDDFNGVSTANPFSESQLEASPLSRPEKQAAPGYDWRLGGGHEVEMDYQTNTSSEVRNYQVSLTYTNGIYEPTLSSGGYYATGELYKTITKDENHTSGTAHTTEEFTDKQGRVVLKRTYADSDNNGDGDTTDSGETNAKHDTYYVYDDYGNLTYVLPPKVIHDSISTTEKNELCYQYKYDRRNRLAEKKVPGKGWEYIVYNKLDQPVLTQDANMRGVNSGEPTDQWLFTKYDAFGRVAYTGYISNSNGRSNLQGTFDGATYNYEQRQTSSRSLGGTNVYYTNNAKPQTSISEIYTINYYDSYDNLNIGFTIPNSNSLGETIIKGMGTKGLATVTKTRVLGTSQWITTAMGYDSKGRVVWTKTYNPFLGTTDIVAHDLDFTGTVLQTKTTHQKTGKSDIVTIDTYDYDHMKRLKKHTQTINGSTPEMITENDYDELGQLENKGVGNVASDSTRLQDIEYSYNVRGWLKSINDIGNTDKLFNFQLSYNDPSSGTPLFNGNISRADWRTDNTDSNLKYYRYYYDDLNRITSATAHNSAYNLSGVTYDKNGNIQKLKRGSSGAMDNLTYDYNNSDVSNRLRRVSDIGNTNGFEDGTNTGDDYMYDPNGNLTSDANKGITNITYNHLNLPVDVEFNGSSSQTIHYAYDATGVKLRKVIPGKTTDYAGNFIYEGGTLQFFSTSEGYVSYDNGQFNYVYNYVDHLGNVRLSYTDGDHNGSIDPATEIIQEKNYYPFGLTHQGYNGGGSSYGNDAAKRYGFGGKELQDETFSGNTLDWYDVSARNYDPALGRWMNIDPLAEQMRRHSPYNYAFNNPLYWIDPDGMAPTDWYQNLDNGNIEWHDGSAEKEGYVNLGKATDVAVGKGYSLQDNGVFTDNNTGKTYGKGDELAVGATGVSIESNGSFLEETQTYVNHNKDQLLSIADDLQTAGDGIAVTGYGAAVVGSAVAGVGAAPGATIAGIGNGVSMAGSLLEFGVNLITADYGAAAEEAGFIIGGEVIHNAVDRLIPGPTPNMSEEVSNGINVIRTNLNTMKPVVIERGYEKIKEGN</sequence>
<evidence type="ECO:0000313" key="3">
    <source>
        <dbReference type="EMBL" id="MCP9201291.1"/>
    </source>
</evidence>
<dbReference type="EMBL" id="JANCNS010000003">
    <property type="protein sequence ID" value="MCP9201291.1"/>
    <property type="molecule type" value="Genomic_DNA"/>
</dbReference>
<feature type="region of interest" description="Disordered" evidence="1">
    <location>
        <begin position="309"/>
        <end position="338"/>
    </location>
</feature>
<dbReference type="Gene3D" id="2.180.10.10">
    <property type="entry name" value="RHS repeat-associated core"/>
    <property type="match status" value="1"/>
</dbReference>
<feature type="domain" description="MAM" evidence="2">
    <location>
        <begin position="41"/>
        <end position="200"/>
    </location>
</feature>
<evidence type="ECO:0000313" key="4">
    <source>
        <dbReference type="Proteomes" id="UP001155280"/>
    </source>
</evidence>
<evidence type="ECO:0000256" key="1">
    <source>
        <dbReference type="SAM" id="MobiDB-lite"/>
    </source>
</evidence>
<proteinExistence type="predicted"/>
<accession>A0A9X2KZX5</accession>
<dbReference type="GO" id="GO:0005975">
    <property type="term" value="P:carbohydrate metabolic process"/>
    <property type="evidence" value="ECO:0007669"/>
    <property type="project" value="UniProtKB-ARBA"/>
</dbReference>
<dbReference type="InterPro" id="IPR045619">
    <property type="entry name" value="DUF6443"/>
</dbReference>
<dbReference type="PANTHER" id="PTHR23282">
    <property type="entry name" value="APICAL ENDOSOMAL GLYCOPROTEIN PRECURSOR"/>
    <property type="match status" value="1"/>
</dbReference>
<dbReference type="SMART" id="SM00137">
    <property type="entry name" value="MAM"/>
    <property type="match status" value="1"/>
</dbReference>
<evidence type="ECO:0000259" key="2">
    <source>
        <dbReference type="PROSITE" id="PS50060"/>
    </source>
</evidence>
<dbReference type="CDD" id="cd06263">
    <property type="entry name" value="MAM"/>
    <property type="match status" value="1"/>
</dbReference>
<feature type="compositionally biased region" description="Low complexity" evidence="1">
    <location>
        <begin position="65"/>
        <end position="76"/>
    </location>
</feature>
<dbReference type="Gene3D" id="2.60.120.200">
    <property type="match status" value="1"/>
</dbReference>
<dbReference type="SUPFAM" id="SSF49899">
    <property type="entry name" value="Concanavalin A-like lectins/glucanases"/>
    <property type="match status" value="1"/>
</dbReference>
<reference evidence="3" key="1">
    <citation type="submission" date="2022-07" db="EMBL/GenBank/DDBJ databases">
        <title>Gramela sediminis sp. nov., isolated from deep-sea sediment of the Indian Ocean.</title>
        <authorList>
            <person name="Shi H."/>
        </authorList>
    </citation>
    <scope>NUCLEOTIDE SEQUENCE</scope>
    <source>
        <strain evidence="3">GC03-9</strain>
    </source>
</reference>
<dbReference type="InterPro" id="IPR022385">
    <property type="entry name" value="Rhs_assc_core"/>
</dbReference>
<dbReference type="GO" id="GO:0004553">
    <property type="term" value="F:hydrolase activity, hydrolyzing O-glycosyl compounds"/>
    <property type="evidence" value="ECO:0007669"/>
    <property type="project" value="UniProtKB-ARBA"/>
</dbReference>
<dbReference type="PANTHER" id="PTHR23282:SF101">
    <property type="entry name" value="MAM DOMAIN-CONTAINING PROTEIN"/>
    <property type="match status" value="1"/>
</dbReference>
<dbReference type="InterPro" id="IPR051560">
    <property type="entry name" value="MAM_domain-containing"/>
</dbReference>
<organism evidence="3 4">
    <name type="scientific">Christiangramia oceanisediminis</name>
    <dbReference type="NCBI Taxonomy" id="2920386"/>
    <lineage>
        <taxon>Bacteria</taxon>
        <taxon>Pseudomonadati</taxon>
        <taxon>Bacteroidota</taxon>
        <taxon>Flavobacteriia</taxon>
        <taxon>Flavobacteriales</taxon>
        <taxon>Flavobacteriaceae</taxon>
        <taxon>Christiangramia</taxon>
    </lineage>
</organism>
<keyword evidence="4" id="KW-1185">Reference proteome</keyword>
<dbReference type="InterPro" id="IPR000998">
    <property type="entry name" value="MAM_dom"/>
</dbReference>
<dbReference type="Proteomes" id="UP001155280">
    <property type="component" value="Unassembled WGS sequence"/>
</dbReference>
<gene>
    <name evidence="3" type="ORF">MKO06_15385</name>
</gene>
<dbReference type="Pfam" id="PF20041">
    <property type="entry name" value="DUF6443"/>
    <property type="match status" value="1"/>
</dbReference>
<feature type="region of interest" description="Disordered" evidence="1">
    <location>
        <begin position="49"/>
        <end position="76"/>
    </location>
</feature>
<feature type="region of interest" description="Disordered" evidence="1">
    <location>
        <begin position="418"/>
        <end position="438"/>
    </location>
</feature>
<comment type="caution">
    <text evidence="3">The sequence shown here is derived from an EMBL/GenBank/DDBJ whole genome shotgun (WGS) entry which is preliminary data.</text>
</comment>
<dbReference type="PROSITE" id="PS50060">
    <property type="entry name" value="MAM_2"/>
    <property type="match status" value="1"/>
</dbReference>